<dbReference type="AlphaFoldDB" id="A0A150HF53"/>
<evidence type="ECO:0000313" key="2">
    <source>
        <dbReference type="Proteomes" id="UP000075357"/>
    </source>
</evidence>
<protein>
    <submittedName>
        <fullName evidence="1">Restriction endonuclease NotI</fullName>
    </submittedName>
</protein>
<keyword evidence="1" id="KW-0540">Nuclease</keyword>
<keyword evidence="2" id="KW-1185">Reference proteome</keyword>
<accession>A0A150HF53</accession>
<keyword evidence="1" id="KW-0255">Endonuclease</keyword>
<name>A0A150HF53_9MICO</name>
<dbReference type="EMBL" id="LRAD01000027">
    <property type="protein sequence ID" value="KXZ60753.1"/>
    <property type="molecule type" value="Genomic_DNA"/>
</dbReference>
<dbReference type="GO" id="GO:0004519">
    <property type="term" value="F:endonuclease activity"/>
    <property type="evidence" value="ECO:0007669"/>
    <property type="project" value="UniProtKB-KW"/>
</dbReference>
<organism evidence="1 2">
    <name type="scientific">Microbacterium laevaniformans</name>
    <dbReference type="NCBI Taxonomy" id="36807"/>
    <lineage>
        <taxon>Bacteria</taxon>
        <taxon>Bacillati</taxon>
        <taxon>Actinomycetota</taxon>
        <taxon>Actinomycetes</taxon>
        <taxon>Micrococcales</taxon>
        <taxon>Microbacteriaceae</taxon>
        <taxon>Microbacterium</taxon>
    </lineage>
</organism>
<reference evidence="1 2" key="1">
    <citation type="submission" date="2016-01" db="EMBL/GenBank/DDBJ databases">
        <title>Draft genome sequences of Microbacterium laevaniformans LCDC 91-0039 and the type strain of Microbacterium hominis LCDC 84-209.</title>
        <authorList>
            <person name="Bernier A.-M."/>
            <person name="Bernard K."/>
        </authorList>
    </citation>
    <scope>NUCLEOTIDE SEQUENCE [LARGE SCALE GENOMIC DNA]</scope>
    <source>
        <strain evidence="1 2">LCDC 91-0039</strain>
    </source>
</reference>
<sequence>MLEDAARRLFELDGDRPVQLIAAPSLANEAKRQLFRQALLDGEAGVAYFQGKLGGEISVRATERSPELNFDATMVELTLVDGVLRVGRYAIFEIQTMDFHGTYKRAVDNISAASHLHKDDFAAAVEAHPDWLSEGVEGPNISNAFKRTFYQMMFKFQIGAHGASAGCVLAIPEAVWGSWQRFLGKPELIPAEDGTWRLLGTPSDERPPAWIYVFDLATHTGLTPNPVQLKKVIGTTAAALSHFALDVAPEAALEAGGSVDNLLETIKARLMRFDPDIV</sequence>
<gene>
    <name evidence="1" type="ORF">Mlaev_01300</name>
</gene>
<dbReference type="RefSeq" id="WP_231860843.1">
    <property type="nucleotide sequence ID" value="NZ_BAABEE010000001.1"/>
</dbReference>
<evidence type="ECO:0000313" key="1">
    <source>
        <dbReference type="EMBL" id="KXZ60753.1"/>
    </source>
</evidence>
<keyword evidence="1" id="KW-0378">Hydrolase</keyword>
<comment type="caution">
    <text evidence="1">The sequence shown here is derived from an EMBL/GenBank/DDBJ whole genome shotgun (WGS) entry which is preliminary data.</text>
</comment>
<dbReference type="PATRIC" id="fig|36807.3.peg.1321"/>
<dbReference type="REBASE" id="167602">
    <property type="entry name" value="Mla39ORF1299P"/>
</dbReference>
<dbReference type="Proteomes" id="UP000075357">
    <property type="component" value="Unassembled WGS sequence"/>
</dbReference>
<proteinExistence type="predicted"/>